<proteinExistence type="predicted"/>
<dbReference type="KEGG" id="tpla:ElP_12450"/>
<feature type="compositionally biased region" description="Basic and acidic residues" evidence="1">
    <location>
        <begin position="115"/>
        <end position="125"/>
    </location>
</feature>
<dbReference type="AlphaFoldDB" id="A0A518GXQ0"/>
<gene>
    <name evidence="2" type="ORF">ElP_12450</name>
</gene>
<dbReference type="Proteomes" id="UP000317835">
    <property type="component" value="Chromosome"/>
</dbReference>
<reference evidence="2 3" key="1">
    <citation type="submission" date="2019-02" db="EMBL/GenBank/DDBJ databases">
        <title>Deep-cultivation of Planctomycetes and their phenomic and genomic characterization uncovers novel biology.</title>
        <authorList>
            <person name="Wiegand S."/>
            <person name="Jogler M."/>
            <person name="Boedeker C."/>
            <person name="Pinto D."/>
            <person name="Vollmers J."/>
            <person name="Rivas-Marin E."/>
            <person name="Kohn T."/>
            <person name="Peeters S.H."/>
            <person name="Heuer A."/>
            <person name="Rast P."/>
            <person name="Oberbeckmann S."/>
            <person name="Bunk B."/>
            <person name="Jeske O."/>
            <person name="Meyerdierks A."/>
            <person name="Storesund J.E."/>
            <person name="Kallscheuer N."/>
            <person name="Luecker S."/>
            <person name="Lage O.M."/>
            <person name="Pohl T."/>
            <person name="Merkel B.J."/>
            <person name="Hornburger P."/>
            <person name="Mueller R.-W."/>
            <person name="Bruemmer F."/>
            <person name="Labrenz M."/>
            <person name="Spormann A.M."/>
            <person name="Op den Camp H."/>
            <person name="Overmann J."/>
            <person name="Amann R."/>
            <person name="Jetten M.S.M."/>
            <person name="Mascher T."/>
            <person name="Medema M.H."/>
            <person name="Devos D.P."/>
            <person name="Kaster A.-K."/>
            <person name="Ovreas L."/>
            <person name="Rohde M."/>
            <person name="Galperin M.Y."/>
            <person name="Jogler C."/>
        </authorList>
    </citation>
    <scope>NUCLEOTIDE SEQUENCE [LARGE SCALE GENOMIC DNA]</scope>
    <source>
        <strain evidence="2 3">ElP</strain>
    </source>
</reference>
<protein>
    <recommendedName>
        <fullName evidence="4">DUF1499 domain-containing protein</fullName>
    </recommendedName>
</protein>
<organism evidence="2 3">
    <name type="scientific">Tautonia plasticadhaerens</name>
    <dbReference type="NCBI Taxonomy" id="2527974"/>
    <lineage>
        <taxon>Bacteria</taxon>
        <taxon>Pseudomonadati</taxon>
        <taxon>Planctomycetota</taxon>
        <taxon>Planctomycetia</taxon>
        <taxon>Isosphaerales</taxon>
        <taxon>Isosphaeraceae</taxon>
        <taxon>Tautonia</taxon>
    </lineage>
</organism>
<feature type="region of interest" description="Disordered" evidence="1">
    <location>
        <begin position="115"/>
        <end position="135"/>
    </location>
</feature>
<sequence>MSWFDGLRRNRAELRVDATDPDLRPFAVSLAPIHAVTWARGVIAGWPRWTVVAAYEDRGMIHATHTTRLWRFTDDVHLAFEPDSRGSLVSARSQSRVGKGDLGQNARNLKELSRRLHRADSDRQARMASGAAARG</sequence>
<dbReference type="Pfam" id="PF07386">
    <property type="entry name" value="DUF1499"/>
    <property type="match status" value="1"/>
</dbReference>
<dbReference type="RefSeq" id="WP_197446745.1">
    <property type="nucleotide sequence ID" value="NZ_CP036426.1"/>
</dbReference>
<dbReference type="InterPro" id="IPR010865">
    <property type="entry name" value="DUF1499"/>
</dbReference>
<evidence type="ECO:0000313" key="3">
    <source>
        <dbReference type="Proteomes" id="UP000317835"/>
    </source>
</evidence>
<evidence type="ECO:0008006" key="4">
    <source>
        <dbReference type="Google" id="ProtNLM"/>
    </source>
</evidence>
<name>A0A518GXQ0_9BACT</name>
<accession>A0A518GXQ0</accession>
<evidence type="ECO:0000313" key="2">
    <source>
        <dbReference type="EMBL" id="QDV33374.1"/>
    </source>
</evidence>
<evidence type="ECO:0000256" key="1">
    <source>
        <dbReference type="SAM" id="MobiDB-lite"/>
    </source>
</evidence>
<keyword evidence="3" id="KW-1185">Reference proteome</keyword>
<dbReference type="EMBL" id="CP036426">
    <property type="protein sequence ID" value="QDV33374.1"/>
    <property type="molecule type" value="Genomic_DNA"/>
</dbReference>